<accession>A0A9Q0J2Q7</accession>
<keyword evidence="11 13" id="KW-0326">Glycosidase</keyword>
<dbReference type="PANTHER" id="PTHR11452">
    <property type="entry name" value="ALPHA-GALACTOSIDASE/ALPHA-N-ACETYLGALACTOSAMINIDASE"/>
    <property type="match status" value="1"/>
</dbReference>
<evidence type="ECO:0000313" key="16">
    <source>
        <dbReference type="EMBL" id="KAJ4826184.1"/>
    </source>
</evidence>
<keyword evidence="7 13" id="KW-0378">Hydrolase</keyword>
<keyword evidence="12" id="KW-0624">Polysaccharide degradation</keyword>
<dbReference type="FunFam" id="2.60.40.1180:FF:000008">
    <property type="entry name" value="Alpha-galactosidase"/>
    <property type="match status" value="1"/>
</dbReference>
<comment type="caution">
    <text evidence="16">The sequence shown here is derived from an EMBL/GenBank/DDBJ whole genome shotgun (WGS) entry which is preliminary data.</text>
</comment>
<dbReference type="EMBL" id="JAKUCV010006725">
    <property type="protein sequence ID" value="KAJ4826184.1"/>
    <property type="molecule type" value="Genomic_DNA"/>
</dbReference>
<dbReference type="InterPro" id="IPR002241">
    <property type="entry name" value="Glyco_hydro_27"/>
</dbReference>
<gene>
    <name evidence="16" type="ORF">Tsubulata_023773</name>
</gene>
<dbReference type="OrthoDB" id="5795902at2759"/>
<dbReference type="PANTHER" id="PTHR11452:SF85">
    <property type="entry name" value="ALPHA-GALACTOSIDASE"/>
    <property type="match status" value="1"/>
</dbReference>
<keyword evidence="17" id="KW-1185">Reference proteome</keyword>
<dbReference type="EC" id="3.2.1.22" evidence="4 13"/>
<dbReference type="GO" id="GO:0000272">
    <property type="term" value="P:polysaccharide catabolic process"/>
    <property type="evidence" value="ECO:0007669"/>
    <property type="project" value="UniProtKB-KW"/>
</dbReference>
<organism evidence="16 17">
    <name type="scientific">Turnera subulata</name>
    <dbReference type="NCBI Taxonomy" id="218843"/>
    <lineage>
        <taxon>Eukaryota</taxon>
        <taxon>Viridiplantae</taxon>
        <taxon>Streptophyta</taxon>
        <taxon>Embryophyta</taxon>
        <taxon>Tracheophyta</taxon>
        <taxon>Spermatophyta</taxon>
        <taxon>Magnoliopsida</taxon>
        <taxon>eudicotyledons</taxon>
        <taxon>Gunneridae</taxon>
        <taxon>Pentapetalae</taxon>
        <taxon>rosids</taxon>
        <taxon>fabids</taxon>
        <taxon>Malpighiales</taxon>
        <taxon>Passifloraceae</taxon>
        <taxon>Turnera</taxon>
    </lineage>
</organism>
<dbReference type="InterPro" id="IPR041233">
    <property type="entry name" value="Melibiase_C"/>
</dbReference>
<dbReference type="FunFam" id="3.20.20.70:FF:000197">
    <property type="entry name" value="Alpha-galactosidase"/>
    <property type="match status" value="1"/>
</dbReference>
<evidence type="ECO:0000256" key="14">
    <source>
        <dbReference type="SAM" id="MobiDB-lite"/>
    </source>
</evidence>
<keyword evidence="9" id="KW-0325">Glycoprotein</keyword>
<proteinExistence type="inferred from homology"/>
<feature type="region of interest" description="Disordered" evidence="14">
    <location>
        <begin position="1"/>
        <end position="67"/>
    </location>
</feature>
<dbReference type="InterPro" id="IPR017853">
    <property type="entry name" value="GH"/>
</dbReference>
<protein>
    <recommendedName>
        <fullName evidence="4 13">Alpha-galactosidase</fullName>
        <ecNumber evidence="4 13">3.2.1.22</ecNumber>
    </recommendedName>
    <alternativeName>
        <fullName evidence="13">Melibiase</fullName>
    </alternativeName>
</protein>
<evidence type="ECO:0000256" key="7">
    <source>
        <dbReference type="ARBA" id="ARBA00022801"/>
    </source>
</evidence>
<dbReference type="PRINTS" id="PR00740">
    <property type="entry name" value="GLHYDRLASE27"/>
</dbReference>
<dbReference type="Proteomes" id="UP001141552">
    <property type="component" value="Unassembled WGS sequence"/>
</dbReference>
<comment type="similarity">
    <text evidence="3 13">Belongs to the glycosyl hydrolase 27 family.</text>
</comment>
<dbReference type="GO" id="GO:0005576">
    <property type="term" value="C:extracellular region"/>
    <property type="evidence" value="ECO:0007669"/>
    <property type="project" value="UniProtKB-SubCell"/>
</dbReference>
<dbReference type="GO" id="GO:0009505">
    <property type="term" value="C:plant-type cell wall"/>
    <property type="evidence" value="ECO:0007669"/>
    <property type="project" value="TreeGrafter"/>
</dbReference>
<dbReference type="SUPFAM" id="SSF51445">
    <property type="entry name" value="(Trans)glycosidases"/>
    <property type="match status" value="1"/>
</dbReference>
<reference evidence="16" key="1">
    <citation type="submission" date="2022-02" db="EMBL/GenBank/DDBJ databases">
        <authorList>
            <person name="Henning P.M."/>
            <person name="McCubbin A.G."/>
            <person name="Shore J.S."/>
        </authorList>
    </citation>
    <scope>NUCLEOTIDE SEQUENCE</scope>
    <source>
        <strain evidence="16">F60SS</strain>
        <tissue evidence="16">Leaves</tissue>
    </source>
</reference>
<dbReference type="CDD" id="cd14792">
    <property type="entry name" value="GH27"/>
    <property type="match status" value="1"/>
</dbReference>
<evidence type="ECO:0000256" key="6">
    <source>
        <dbReference type="ARBA" id="ARBA00022729"/>
    </source>
</evidence>
<comment type="subcellular location">
    <subcellularLocation>
        <location evidence="2">Secreted</location>
    </subcellularLocation>
</comment>
<name>A0A9Q0J2Q7_9ROSI</name>
<evidence type="ECO:0000256" key="5">
    <source>
        <dbReference type="ARBA" id="ARBA00022525"/>
    </source>
</evidence>
<evidence type="ECO:0000256" key="4">
    <source>
        <dbReference type="ARBA" id="ARBA00012755"/>
    </source>
</evidence>
<evidence type="ECO:0000256" key="9">
    <source>
        <dbReference type="ARBA" id="ARBA00023180"/>
    </source>
</evidence>
<evidence type="ECO:0000256" key="3">
    <source>
        <dbReference type="ARBA" id="ARBA00009743"/>
    </source>
</evidence>
<dbReference type="AlphaFoldDB" id="A0A9Q0J2Q7"/>
<comment type="catalytic activity">
    <reaction evidence="1 13">
        <text>Hydrolysis of terminal, non-reducing alpha-D-galactose residues in alpha-D-galactosides, including galactose oligosaccharides, galactomannans and galactolipids.</text>
        <dbReference type="EC" id="3.2.1.22"/>
    </reaction>
</comment>
<dbReference type="Gene3D" id="2.60.40.1180">
    <property type="entry name" value="Golgi alpha-mannosidase II"/>
    <property type="match status" value="1"/>
</dbReference>
<evidence type="ECO:0000256" key="13">
    <source>
        <dbReference type="RuleBase" id="RU361168"/>
    </source>
</evidence>
<keyword evidence="8 13" id="KW-1015">Disulfide bond</keyword>
<keyword evidence="5" id="KW-0964">Secreted</keyword>
<dbReference type="InterPro" id="IPR013780">
    <property type="entry name" value="Glyco_hydro_b"/>
</dbReference>
<evidence type="ECO:0000256" key="10">
    <source>
        <dbReference type="ARBA" id="ARBA00023277"/>
    </source>
</evidence>
<evidence type="ECO:0000256" key="11">
    <source>
        <dbReference type="ARBA" id="ARBA00023295"/>
    </source>
</evidence>
<evidence type="ECO:0000256" key="8">
    <source>
        <dbReference type="ARBA" id="ARBA00023157"/>
    </source>
</evidence>
<dbReference type="Gene3D" id="3.20.20.70">
    <property type="entry name" value="Aldolase class I"/>
    <property type="match status" value="1"/>
</dbReference>
<dbReference type="Pfam" id="PF17801">
    <property type="entry name" value="Melibiase_C"/>
    <property type="match status" value="1"/>
</dbReference>
<keyword evidence="10" id="KW-0119">Carbohydrate metabolism</keyword>
<feature type="domain" description="Alpha galactosidase C-terminal" evidence="15">
    <location>
        <begin position="359"/>
        <end position="443"/>
    </location>
</feature>
<dbReference type="InterPro" id="IPR013785">
    <property type="entry name" value="Aldolase_TIM"/>
</dbReference>
<keyword evidence="6" id="KW-0732">Signal</keyword>
<dbReference type="Pfam" id="PF16499">
    <property type="entry name" value="Melibiase_2"/>
    <property type="match status" value="1"/>
</dbReference>
<evidence type="ECO:0000259" key="15">
    <source>
        <dbReference type="Pfam" id="PF17801"/>
    </source>
</evidence>
<dbReference type="GO" id="GO:0004557">
    <property type="term" value="F:alpha-galactosidase activity"/>
    <property type="evidence" value="ECO:0007669"/>
    <property type="project" value="UniProtKB-EC"/>
</dbReference>
<sequence length="449" mass="50085">MATNGGRGCRSQGGRNGDARHRSSIQPQPSPLRRSRLAVEPAAAASSKRSHWSCCLQPPKRTSQASNRSIVHHGIVLLVQIARLQPTKKTSHRRICRREQSNPVRVHETPGQQRQRAATDAAFCLFTNHSQPDATGSGNLVANKTTFPSGIKALADYVHSKGLKLGVYADSGYRTCTGKMPGSLGLEEQDARTFASWGIDYLKYDNCYNDDTRPIIRYRAMSRALKKTGRPILFSMCEWGDMRPALWGAGVGNSWRTTDDISDSWSSMLKVADMNEVYADYAGPGGWNDPDMLEVGNGGMKYSEYVVHFSIWAVSKAPLLLGCDVRQMTNETMQIIGNQEVIAINQDSLGVQAKKVRMEGEREIWAGPLSGNRIVVLFVNRKTWKSPLTAHWDDIGFKSNNILVEARDLWEVKLIIFHRTLAMRFQEKFTAQVEPHSCKMYVLTPVSSP</sequence>
<reference evidence="16" key="2">
    <citation type="journal article" date="2023" name="Plants (Basel)">
        <title>Annotation of the Turnera subulata (Passifloraceae) Draft Genome Reveals the S-Locus Evolved after the Divergence of Turneroideae from Passifloroideae in a Stepwise Manner.</title>
        <authorList>
            <person name="Henning P.M."/>
            <person name="Roalson E.H."/>
            <person name="Mir W."/>
            <person name="McCubbin A.G."/>
            <person name="Shore J.S."/>
        </authorList>
    </citation>
    <scope>NUCLEOTIDE SEQUENCE</scope>
    <source>
        <strain evidence="16">F60SS</strain>
    </source>
</reference>
<evidence type="ECO:0000256" key="12">
    <source>
        <dbReference type="ARBA" id="ARBA00023326"/>
    </source>
</evidence>
<dbReference type="SUPFAM" id="SSF51011">
    <property type="entry name" value="Glycosyl hydrolase domain"/>
    <property type="match status" value="1"/>
</dbReference>
<evidence type="ECO:0000256" key="2">
    <source>
        <dbReference type="ARBA" id="ARBA00004613"/>
    </source>
</evidence>
<evidence type="ECO:0000313" key="17">
    <source>
        <dbReference type="Proteomes" id="UP001141552"/>
    </source>
</evidence>
<evidence type="ECO:0000256" key="1">
    <source>
        <dbReference type="ARBA" id="ARBA00001255"/>
    </source>
</evidence>